<name>A0A074ZRK7_OPIVI</name>
<protein>
    <submittedName>
        <fullName evidence="1">Uncharacterized protein</fullName>
    </submittedName>
</protein>
<proteinExistence type="predicted"/>
<dbReference type="AlphaFoldDB" id="A0A074ZRK7"/>
<dbReference type="CTD" id="20317915"/>
<accession>A0A074ZRK7</accession>
<evidence type="ECO:0000313" key="2">
    <source>
        <dbReference type="Proteomes" id="UP000054324"/>
    </source>
</evidence>
<dbReference type="KEGG" id="ovi:T265_03728"/>
<dbReference type="EMBL" id="KL596673">
    <property type="protein sequence ID" value="KER29711.1"/>
    <property type="molecule type" value="Genomic_DNA"/>
</dbReference>
<dbReference type="Proteomes" id="UP000054324">
    <property type="component" value="Unassembled WGS sequence"/>
</dbReference>
<organism evidence="1 2">
    <name type="scientific">Opisthorchis viverrini</name>
    <name type="common">Southeast Asian liver fluke</name>
    <dbReference type="NCBI Taxonomy" id="6198"/>
    <lineage>
        <taxon>Eukaryota</taxon>
        <taxon>Metazoa</taxon>
        <taxon>Spiralia</taxon>
        <taxon>Lophotrochozoa</taxon>
        <taxon>Platyhelminthes</taxon>
        <taxon>Trematoda</taxon>
        <taxon>Digenea</taxon>
        <taxon>Opisthorchiida</taxon>
        <taxon>Opisthorchiata</taxon>
        <taxon>Opisthorchiidae</taxon>
        <taxon>Opisthorchis</taxon>
    </lineage>
</organism>
<reference evidence="1 2" key="1">
    <citation type="submission" date="2013-11" db="EMBL/GenBank/DDBJ databases">
        <title>Opisthorchis viverrini - life in the bile duct.</title>
        <authorList>
            <person name="Young N.D."/>
            <person name="Nagarajan N."/>
            <person name="Lin S.J."/>
            <person name="Korhonen P.K."/>
            <person name="Jex A.R."/>
            <person name="Hall R.S."/>
            <person name="Safavi-Hemami H."/>
            <person name="Kaewkong W."/>
            <person name="Bertrand D."/>
            <person name="Gao S."/>
            <person name="Seet Q."/>
            <person name="Wongkham S."/>
            <person name="Teh B.T."/>
            <person name="Wongkham C."/>
            <person name="Intapan P.M."/>
            <person name="Maleewong W."/>
            <person name="Yang X."/>
            <person name="Hu M."/>
            <person name="Wang Z."/>
            <person name="Hofmann A."/>
            <person name="Sternberg P.W."/>
            <person name="Tan P."/>
            <person name="Wang J."/>
            <person name="Gasser R.B."/>
        </authorList>
    </citation>
    <scope>NUCLEOTIDE SEQUENCE [LARGE SCALE GENOMIC DNA]</scope>
</reference>
<dbReference type="RefSeq" id="XP_009166539.1">
    <property type="nucleotide sequence ID" value="XM_009168275.1"/>
</dbReference>
<gene>
    <name evidence="1" type="ORF">T265_03728</name>
</gene>
<evidence type="ECO:0000313" key="1">
    <source>
        <dbReference type="EMBL" id="KER29711.1"/>
    </source>
</evidence>
<keyword evidence="2" id="KW-1185">Reference proteome</keyword>
<dbReference type="GeneID" id="20317915"/>
<sequence>MPLDECVKLIEKISSMSGKVSRFPSAKRCFSQIMPAESSKGTVYARHQSKHPSGILKTPASATQTLACEVRDEFVNRSPKVHRNLHVIEPIKKDILMRFLCIRDVDVDISVTLTPNTYSSDGI</sequence>